<keyword evidence="6 7" id="KW-0472">Membrane</keyword>
<evidence type="ECO:0000313" key="9">
    <source>
        <dbReference type="Proteomes" id="UP000095284"/>
    </source>
</evidence>
<evidence type="ECO:0000313" key="10">
    <source>
        <dbReference type="WBParaSite" id="BXY_1607700.1"/>
    </source>
</evidence>
<keyword evidence="4 7" id="KW-0812">Transmembrane</keyword>
<comment type="subcellular location">
    <subcellularLocation>
        <location evidence="1">Membrane</location>
        <topology evidence="1">Multi-pass membrane protein</topology>
    </subcellularLocation>
</comment>
<accession>A0A1I7SSR0</accession>
<dbReference type="GO" id="GO:0005739">
    <property type="term" value="C:mitochondrion"/>
    <property type="evidence" value="ECO:0007669"/>
    <property type="project" value="TreeGrafter"/>
</dbReference>
<dbReference type="SUPFAM" id="SSF103506">
    <property type="entry name" value="Mitochondrial carrier"/>
    <property type="match status" value="1"/>
</dbReference>
<dbReference type="Proteomes" id="UP000095284">
    <property type="component" value="Unplaced"/>
</dbReference>
<protein>
    <submittedName>
        <fullName evidence="10">Mitochondrial glycine transporter</fullName>
    </submittedName>
</protein>
<dbReference type="PANTHER" id="PTHR46181">
    <property type="entry name" value="MITOCHONDRIAL GLYCINE TRANSPORTER"/>
    <property type="match status" value="1"/>
</dbReference>
<evidence type="ECO:0000256" key="8">
    <source>
        <dbReference type="RuleBase" id="RU000488"/>
    </source>
</evidence>
<dbReference type="PANTHER" id="PTHR46181:SF3">
    <property type="entry name" value="MITOCHONDRIAL GLYCINE TRANSPORTER"/>
    <property type="match status" value="1"/>
</dbReference>
<dbReference type="InterPro" id="IPR018108">
    <property type="entry name" value="MCP_transmembrane"/>
</dbReference>
<evidence type="ECO:0000256" key="7">
    <source>
        <dbReference type="PROSITE-ProRule" id="PRU00282"/>
    </source>
</evidence>
<feature type="repeat" description="Solcar" evidence="7">
    <location>
        <begin position="4"/>
        <end position="89"/>
    </location>
</feature>
<keyword evidence="3 8" id="KW-0813">Transport</keyword>
<keyword evidence="5" id="KW-0677">Repeat</keyword>
<feature type="repeat" description="Solcar" evidence="7">
    <location>
        <begin position="189"/>
        <end position="273"/>
    </location>
</feature>
<comment type="similarity">
    <text evidence="2 8">Belongs to the mitochondrial carrier (TC 2.A.29) family.</text>
</comment>
<dbReference type="PROSITE" id="PS50920">
    <property type="entry name" value="SOLCAR"/>
    <property type="match status" value="3"/>
</dbReference>
<dbReference type="InterPro" id="IPR002067">
    <property type="entry name" value="MCP"/>
</dbReference>
<dbReference type="WBParaSite" id="BXY_1607700.1">
    <property type="protein sequence ID" value="BXY_1607700.1"/>
    <property type="gene ID" value="BXY_1607700"/>
</dbReference>
<sequence>MDNKQAILSLGFGLISTVSTTTLTQPFDRVKTLKQQLEHDADRSALSLARKVVKERGILELWKGTVPSVMRAAPGAALYLSIVDCLRTRLKVHDNDGRGLFLTGFTTRLGIAFLMQPFTMIKARLESSVYHEKSMFDASRRVYKDLGMLGLWRGLMPTLLRDAPYSGLYLVFYRRQLRLIEEWNNSPEIPTLSRFSCAVISGFIACLITQPFDVVKTVVQLYPKRTASVYKATLILYKEHGWTFFFRGYLLRASRRTLAAALNWTIFDEMVCYIKKKYPHEV</sequence>
<evidence type="ECO:0000256" key="6">
    <source>
        <dbReference type="ARBA" id="ARBA00023136"/>
    </source>
</evidence>
<dbReference type="AlphaFoldDB" id="A0A1I7SSR0"/>
<evidence type="ECO:0000256" key="4">
    <source>
        <dbReference type="ARBA" id="ARBA00022692"/>
    </source>
</evidence>
<reference evidence="10" key="1">
    <citation type="submission" date="2016-11" db="UniProtKB">
        <authorList>
            <consortium name="WormBaseParasite"/>
        </authorList>
    </citation>
    <scope>IDENTIFICATION</scope>
</reference>
<organism evidence="9 10">
    <name type="scientific">Bursaphelenchus xylophilus</name>
    <name type="common">Pinewood nematode worm</name>
    <name type="synonym">Aphelenchoides xylophilus</name>
    <dbReference type="NCBI Taxonomy" id="6326"/>
    <lineage>
        <taxon>Eukaryota</taxon>
        <taxon>Metazoa</taxon>
        <taxon>Ecdysozoa</taxon>
        <taxon>Nematoda</taxon>
        <taxon>Chromadorea</taxon>
        <taxon>Rhabditida</taxon>
        <taxon>Tylenchina</taxon>
        <taxon>Tylenchomorpha</taxon>
        <taxon>Aphelenchoidea</taxon>
        <taxon>Aphelenchoididae</taxon>
        <taxon>Bursaphelenchus</taxon>
    </lineage>
</organism>
<evidence type="ECO:0000256" key="3">
    <source>
        <dbReference type="ARBA" id="ARBA00022448"/>
    </source>
</evidence>
<dbReference type="Pfam" id="PF00153">
    <property type="entry name" value="Mito_carr"/>
    <property type="match status" value="3"/>
</dbReference>
<dbReference type="eggNOG" id="KOG0766">
    <property type="taxonomic scope" value="Eukaryota"/>
</dbReference>
<dbReference type="Gene3D" id="1.50.40.10">
    <property type="entry name" value="Mitochondrial carrier domain"/>
    <property type="match status" value="1"/>
</dbReference>
<dbReference type="GO" id="GO:0016020">
    <property type="term" value="C:membrane"/>
    <property type="evidence" value="ECO:0007669"/>
    <property type="project" value="UniProtKB-SubCell"/>
</dbReference>
<dbReference type="PRINTS" id="PR00926">
    <property type="entry name" value="MITOCARRIER"/>
</dbReference>
<proteinExistence type="inferred from homology"/>
<feature type="repeat" description="Solcar" evidence="7">
    <location>
        <begin position="98"/>
        <end position="179"/>
    </location>
</feature>
<dbReference type="GO" id="GO:1904983">
    <property type="term" value="P:glycine import into mitochondrion"/>
    <property type="evidence" value="ECO:0007669"/>
    <property type="project" value="TreeGrafter"/>
</dbReference>
<dbReference type="InterPro" id="IPR023395">
    <property type="entry name" value="MCP_dom_sf"/>
</dbReference>
<name>A0A1I7SSR0_BURXY</name>
<dbReference type="GO" id="GO:0015187">
    <property type="term" value="F:glycine transmembrane transporter activity"/>
    <property type="evidence" value="ECO:0007669"/>
    <property type="project" value="TreeGrafter"/>
</dbReference>
<evidence type="ECO:0000256" key="5">
    <source>
        <dbReference type="ARBA" id="ARBA00022737"/>
    </source>
</evidence>
<evidence type="ECO:0000256" key="1">
    <source>
        <dbReference type="ARBA" id="ARBA00004141"/>
    </source>
</evidence>
<evidence type="ECO:0000256" key="2">
    <source>
        <dbReference type="ARBA" id="ARBA00006375"/>
    </source>
</evidence>